<dbReference type="GO" id="GO:0003688">
    <property type="term" value="F:DNA replication origin binding"/>
    <property type="evidence" value="ECO:0007669"/>
    <property type="project" value="TreeGrafter"/>
</dbReference>
<comment type="caution">
    <text evidence="2">The sequence shown here is derived from an EMBL/GenBank/DDBJ whole genome shotgun (WGS) entry which is preliminary data.</text>
</comment>
<dbReference type="InterPro" id="IPR020795">
    <property type="entry name" value="ORC3"/>
</dbReference>
<dbReference type="EMBL" id="CAJNOK010008448">
    <property type="protein sequence ID" value="CAF1063930.1"/>
    <property type="molecule type" value="Genomic_DNA"/>
</dbReference>
<gene>
    <name evidence="2" type="ORF">OVA965_LOCUS17559</name>
    <name evidence="3" type="ORF">TMI583_LOCUS17570</name>
</gene>
<dbReference type="GO" id="GO:0031261">
    <property type="term" value="C:DNA replication preinitiation complex"/>
    <property type="evidence" value="ECO:0007669"/>
    <property type="project" value="TreeGrafter"/>
</dbReference>
<reference evidence="2" key="1">
    <citation type="submission" date="2021-02" db="EMBL/GenBank/DDBJ databases">
        <authorList>
            <person name="Nowell W R."/>
        </authorList>
    </citation>
    <scope>NUCLEOTIDE SEQUENCE</scope>
</reference>
<evidence type="ECO:0000313" key="3">
    <source>
        <dbReference type="EMBL" id="CAF3829229.1"/>
    </source>
</evidence>
<evidence type="ECO:0000313" key="4">
    <source>
        <dbReference type="Proteomes" id="UP000677228"/>
    </source>
</evidence>
<sequence length="359" mass="42082">MRQVFSSDACEKLSRLHELITTIAQRTKRGLHDVWLPAVALLNSLYSNENSLSKDESNNQKTVKPVDGPMSIDYINHMLEARKVKKYPYPSDIDPVAMVLAKSYRNQGTKASLSHLSNEDVSFKTYLKQGKSIENVLRRIKSKLHARLIDNVIDFIRQNHKCFEHIPTATLVMGTNISDHIQLFYELNDQIHLEFNNVLVTLNEADCVSVGKILTTTKCALNKFYPDDENDLHFRFSKFIAFYRQRNSVSSDRIVLPFNHLQGYFINKSHLGYCRVDGFKLKRCYDELFKINPFTLELLDSYDPRQIVKRIKEAENERDRDTIRLLVQNRYWLWHYRKFHPGEKKSLETARKTSFSRTR</sequence>
<dbReference type="GO" id="GO:0005664">
    <property type="term" value="C:nuclear origin of replication recognition complex"/>
    <property type="evidence" value="ECO:0007669"/>
    <property type="project" value="InterPro"/>
</dbReference>
<evidence type="ECO:0000313" key="2">
    <source>
        <dbReference type="EMBL" id="CAF1063930.1"/>
    </source>
</evidence>
<dbReference type="InterPro" id="IPR045667">
    <property type="entry name" value="ORC3_N"/>
</dbReference>
<name>A0A8S2E1L8_9BILA</name>
<dbReference type="AlphaFoldDB" id="A0A8S2E1L8"/>
<evidence type="ECO:0000259" key="1">
    <source>
        <dbReference type="Pfam" id="PF07034"/>
    </source>
</evidence>
<dbReference type="GO" id="GO:0006270">
    <property type="term" value="P:DNA replication initiation"/>
    <property type="evidence" value="ECO:0007669"/>
    <property type="project" value="TreeGrafter"/>
</dbReference>
<feature type="domain" description="Origin recognition complex subunit 3 N-terminal" evidence="1">
    <location>
        <begin position="102"/>
        <end position="222"/>
    </location>
</feature>
<dbReference type="Pfam" id="PF07034">
    <property type="entry name" value="ORC3_N"/>
    <property type="match status" value="1"/>
</dbReference>
<dbReference type="Proteomes" id="UP000682733">
    <property type="component" value="Unassembled WGS sequence"/>
</dbReference>
<dbReference type="PANTHER" id="PTHR12748:SF0">
    <property type="entry name" value="ORIGIN RECOGNITION COMPLEX SUBUNIT 3"/>
    <property type="match status" value="1"/>
</dbReference>
<proteinExistence type="predicted"/>
<organism evidence="2 4">
    <name type="scientific">Didymodactylos carnosus</name>
    <dbReference type="NCBI Taxonomy" id="1234261"/>
    <lineage>
        <taxon>Eukaryota</taxon>
        <taxon>Metazoa</taxon>
        <taxon>Spiralia</taxon>
        <taxon>Gnathifera</taxon>
        <taxon>Rotifera</taxon>
        <taxon>Eurotatoria</taxon>
        <taxon>Bdelloidea</taxon>
        <taxon>Philodinida</taxon>
        <taxon>Philodinidae</taxon>
        <taxon>Didymodactylos</taxon>
    </lineage>
</organism>
<dbReference type="PANTHER" id="PTHR12748">
    <property type="entry name" value="ORIGIN RECOGNITION COMPLEX SUBUNIT 3"/>
    <property type="match status" value="1"/>
</dbReference>
<protein>
    <recommendedName>
        <fullName evidence="1">Origin recognition complex subunit 3 N-terminal domain-containing protein</fullName>
    </recommendedName>
</protein>
<accession>A0A8S2E1L8</accession>
<dbReference type="GO" id="GO:0005656">
    <property type="term" value="C:nuclear pre-replicative complex"/>
    <property type="evidence" value="ECO:0007669"/>
    <property type="project" value="TreeGrafter"/>
</dbReference>
<dbReference type="Proteomes" id="UP000677228">
    <property type="component" value="Unassembled WGS sequence"/>
</dbReference>
<dbReference type="EMBL" id="CAJOBA010008463">
    <property type="protein sequence ID" value="CAF3829229.1"/>
    <property type="molecule type" value="Genomic_DNA"/>
</dbReference>